<dbReference type="AlphaFoldDB" id="A0A9W9ZS82"/>
<dbReference type="EMBL" id="MU825877">
    <property type="protein sequence ID" value="KAJ7386209.1"/>
    <property type="molecule type" value="Genomic_DNA"/>
</dbReference>
<evidence type="ECO:0000256" key="2">
    <source>
        <dbReference type="ARBA" id="ARBA00009758"/>
    </source>
</evidence>
<keyword evidence="3" id="KW-0343">GTPase activation</keyword>
<dbReference type="InterPro" id="IPR014756">
    <property type="entry name" value="Ig_E-set"/>
</dbReference>
<dbReference type="GO" id="GO:0007266">
    <property type="term" value="P:Rho protein signal transduction"/>
    <property type="evidence" value="ECO:0007669"/>
    <property type="project" value="InterPro"/>
</dbReference>
<reference evidence="5" key="1">
    <citation type="submission" date="2023-01" db="EMBL/GenBank/DDBJ databases">
        <title>Genome assembly of the deep-sea coral Lophelia pertusa.</title>
        <authorList>
            <person name="Herrera S."/>
            <person name="Cordes E."/>
        </authorList>
    </citation>
    <scope>NUCLEOTIDE SEQUENCE</scope>
    <source>
        <strain evidence="5">USNM1676648</strain>
        <tissue evidence="5">Polyp</tissue>
    </source>
</reference>
<dbReference type="Gene3D" id="2.70.50.30">
    <property type="entry name" value="Coagulation Factor XIII, subunit A, domain 1"/>
    <property type="match status" value="1"/>
</dbReference>
<dbReference type="Proteomes" id="UP001163046">
    <property type="component" value="Unassembled WGS sequence"/>
</dbReference>
<evidence type="ECO:0000256" key="1">
    <source>
        <dbReference type="ARBA" id="ARBA00004496"/>
    </source>
</evidence>
<comment type="subcellular location">
    <subcellularLocation>
        <location evidence="1">Cytoplasm</location>
    </subcellularLocation>
</comment>
<gene>
    <name evidence="5" type="ORF">OS493_010602</name>
</gene>
<proteinExistence type="inferred from homology"/>
<evidence type="ECO:0000313" key="6">
    <source>
        <dbReference type="Proteomes" id="UP001163046"/>
    </source>
</evidence>
<dbReference type="PANTHER" id="PTHR10980:SF3">
    <property type="entry name" value="LD16419P"/>
    <property type="match status" value="1"/>
</dbReference>
<evidence type="ECO:0000313" key="5">
    <source>
        <dbReference type="EMBL" id="KAJ7386209.1"/>
    </source>
</evidence>
<dbReference type="GO" id="GO:0005094">
    <property type="term" value="F:Rho GDP-dissociation inhibitor activity"/>
    <property type="evidence" value="ECO:0007669"/>
    <property type="project" value="InterPro"/>
</dbReference>
<dbReference type="Pfam" id="PF02115">
    <property type="entry name" value="Rho_GDI"/>
    <property type="match status" value="1"/>
</dbReference>
<protein>
    <submittedName>
        <fullName evidence="5">Uncharacterized protein</fullName>
    </submittedName>
</protein>
<evidence type="ECO:0000256" key="3">
    <source>
        <dbReference type="ARBA" id="ARBA00022468"/>
    </source>
</evidence>
<dbReference type="SUPFAM" id="SSF81296">
    <property type="entry name" value="E set domains"/>
    <property type="match status" value="1"/>
</dbReference>
<dbReference type="GO" id="GO:0005096">
    <property type="term" value="F:GTPase activator activity"/>
    <property type="evidence" value="ECO:0007669"/>
    <property type="project" value="UniProtKB-KW"/>
</dbReference>
<sequence length="122" mass="13534">MSVVVEGREDIDLDLTGDLSTLKNKAITIKEGVSYRIKITFKVNREIVSGLKFLQVTHRKGIRVDKSDLMVGSYGPKSEAHEYRTPAEEAPKGMIAVAIIQQRASLLMMIRTSTLHGNGHLI</sequence>
<dbReference type="PRINTS" id="PR00492">
    <property type="entry name" value="RHOGDI"/>
</dbReference>
<dbReference type="FunFam" id="2.70.50.30:FF:000004">
    <property type="entry name" value="Rho GDP-dissociation inhibitor 1"/>
    <property type="match status" value="1"/>
</dbReference>
<keyword evidence="4" id="KW-0963">Cytoplasm</keyword>
<name>A0A9W9ZS82_9CNID</name>
<dbReference type="GO" id="GO:0016020">
    <property type="term" value="C:membrane"/>
    <property type="evidence" value="ECO:0007669"/>
    <property type="project" value="TreeGrafter"/>
</dbReference>
<dbReference type="PANTHER" id="PTHR10980">
    <property type="entry name" value="RHO GDP-DISSOCIATION INHIBITOR"/>
    <property type="match status" value="1"/>
</dbReference>
<comment type="similarity">
    <text evidence="2">Belongs to the Rho GDI family.</text>
</comment>
<accession>A0A9W9ZS82</accession>
<keyword evidence="6" id="KW-1185">Reference proteome</keyword>
<dbReference type="InterPro" id="IPR000406">
    <property type="entry name" value="Rho_GDI"/>
</dbReference>
<dbReference type="InterPro" id="IPR024792">
    <property type="entry name" value="RhoGDI_dom_sf"/>
</dbReference>
<dbReference type="GO" id="GO:0005829">
    <property type="term" value="C:cytosol"/>
    <property type="evidence" value="ECO:0007669"/>
    <property type="project" value="TreeGrafter"/>
</dbReference>
<dbReference type="OrthoDB" id="1683373at2759"/>
<evidence type="ECO:0000256" key="4">
    <source>
        <dbReference type="ARBA" id="ARBA00022490"/>
    </source>
</evidence>
<organism evidence="5 6">
    <name type="scientific">Desmophyllum pertusum</name>
    <dbReference type="NCBI Taxonomy" id="174260"/>
    <lineage>
        <taxon>Eukaryota</taxon>
        <taxon>Metazoa</taxon>
        <taxon>Cnidaria</taxon>
        <taxon>Anthozoa</taxon>
        <taxon>Hexacorallia</taxon>
        <taxon>Scleractinia</taxon>
        <taxon>Caryophylliina</taxon>
        <taxon>Caryophylliidae</taxon>
        <taxon>Desmophyllum</taxon>
    </lineage>
</organism>
<comment type="caution">
    <text evidence="5">The sequence shown here is derived from an EMBL/GenBank/DDBJ whole genome shotgun (WGS) entry which is preliminary data.</text>
</comment>